<evidence type="ECO:0000313" key="3">
    <source>
        <dbReference type="Proteomes" id="UP000054526"/>
    </source>
</evidence>
<name>A0ABR5A3J4_9BACL</name>
<sequence>MVKWICLQFRMAETSDNTVFTHRSHSAARSARGISMEPIQADNPTNLTATRPDPSGRVLGFVNTRDVIGNYLG</sequence>
<dbReference type="EMBL" id="JXAL01000018">
    <property type="protein sequence ID" value="KIL35619.1"/>
    <property type="molecule type" value="Genomic_DNA"/>
</dbReference>
<evidence type="ECO:0008006" key="4">
    <source>
        <dbReference type="Google" id="ProtNLM"/>
    </source>
</evidence>
<gene>
    <name evidence="2" type="ORF">SD71_12575</name>
</gene>
<evidence type="ECO:0000313" key="2">
    <source>
        <dbReference type="EMBL" id="KIL35619.1"/>
    </source>
</evidence>
<organism evidence="2 3">
    <name type="scientific">Cohnella kolymensis</name>
    <dbReference type="NCBI Taxonomy" id="1590652"/>
    <lineage>
        <taxon>Bacteria</taxon>
        <taxon>Bacillati</taxon>
        <taxon>Bacillota</taxon>
        <taxon>Bacilli</taxon>
        <taxon>Bacillales</taxon>
        <taxon>Paenibacillaceae</taxon>
        <taxon>Cohnella</taxon>
    </lineage>
</organism>
<feature type="region of interest" description="Disordered" evidence="1">
    <location>
        <begin position="29"/>
        <end position="54"/>
    </location>
</feature>
<reference evidence="2 3" key="1">
    <citation type="submission" date="2014-12" db="EMBL/GenBank/DDBJ databases">
        <title>Draft genome sequence of Cohnella kolymensis strain B-2846.</title>
        <authorList>
            <person name="Karlyshev A.V."/>
            <person name="Kudryashova E.B."/>
        </authorList>
    </citation>
    <scope>NUCLEOTIDE SEQUENCE [LARGE SCALE GENOMIC DNA]</scope>
    <source>
        <strain evidence="2 3">VKM B-2846</strain>
    </source>
</reference>
<protein>
    <recommendedName>
        <fullName evidence="4">CBS domain-containing protein</fullName>
    </recommendedName>
</protein>
<comment type="caution">
    <text evidence="2">The sequence shown here is derived from an EMBL/GenBank/DDBJ whole genome shotgun (WGS) entry which is preliminary data.</text>
</comment>
<dbReference type="Proteomes" id="UP000054526">
    <property type="component" value="Unassembled WGS sequence"/>
</dbReference>
<accession>A0ABR5A3J4</accession>
<keyword evidence="3" id="KW-1185">Reference proteome</keyword>
<evidence type="ECO:0000256" key="1">
    <source>
        <dbReference type="SAM" id="MobiDB-lite"/>
    </source>
</evidence>
<proteinExistence type="predicted"/>